<evidence type="ECO:0000313" key="2">
    <source>
        <dbReference type="Proteomes" id="UP000245626"/>
    </source>
</evidence>
<protein>
    <submittedName>
        <fullName evidence="1">Uncharacterized protein</fullName>
    </submittedName>
</protein>
<accession>A0ACD0NPZ9</accession>
<keyword evidence="2" id="KW-1185">Reference proteome</keyword>
<name>A0ACD0NPZ9_9BASI</name>
<gene>
    <name evidence="1" type="ORF">IE53DRAFT_225896</name>
</gene>
<sequence length="128" mass="14048">MSRIEHIPPVSLDSFLGSLLGKDEAQLCIDELQLDESLHANPLCKTAFINFTHMVPLTQSQDNCGTIAQAFLWNCWQRGVAIQCPANQQGIDGLIPVFVGDLDAPVSGSKVPGYMTYVAWQAKMRTRG</sequence>
<dbReference type="Proteomes" id="UP000245626">
    <property type="component" value="Unassembled WGS sequence"/>
</dbReference>
<proteinExistence type="predicted"/>
<dbReference type="EMBL" id="KZ820319">
    <property type="protein sequence ID" value="PWN47869.1"/>
    <property type="molecule type" value="Genomic_DNA"/>
</dbReference>
<organism evidence="1 2">
    <name type="scientific">Violaceomyces palustris</name>
    <dbReference type="NCBI Taxonomy" id="1673888"/>
    <lineage>
        <taxon>Eukaryota</taxon>
        <taxon>Fungi</taxon>
        <taxon>Dikarya</taxon>
        <taxon>Basidiomycota</taxon>
        <taxon>Ustilaginomycotina</taxon>
        <taxon>Ustilaginomycetes</taxon>
        <taxon>Violaceomycetales</taxon>
        <taxon>Violaceomycetaceae</taxon>
        <taxon>Violaceomyces</taxon>
    </lineage>
</organism>
<reference evidence="1 2" key="1">
    <citation type="journal article" date="2018" name="Mol. Biol. Evol.">
        <title>Broad Genomic Sampling Reveals a Smut Pathogenic Ancestry of the Fungal Clade Ustilaginomycotina.</title>
        <authorList>
            <person name="Kijpornyongpan T."/>
            <person name="Mondo S.J."/>
            <person name="Barry K."/>
            <person name="Sandor L."/>
            <person name="Lee J."/>
            <person name="Lipzen A."/>
            <person name="Pangilinan J."/>
            <person name="LaButti K."/>
            <person name="Hainaut M."/>
            <person name="Henrissat B."/>
            <person name="Grigoriev I.V."/>
            <person name="Spatafora J.W."/>
            <person name="Aime M.C."/>
        </authorList>
    </citation>
    <scope>NUCLEOTIDE SEQUENCE [LARGE SCALE GENOMIC DNA]</scope>
    <source>
        <strain evidence="1 2">SA 807</strain>
    </source>
</reference>
<evidence type="ECO:0000313" key="1">
    <source>
        <dbReference type="EMBL" id="PWN47869.1"/>
    </source>
</evidence>